<evidence type="ECO:0000313" key="1">
    <source>
        <dbReference type="EMBL" id="GAA0644982.1"/>
    </source>
</evidence>
<sequence>MHCTNCDNTTGFSLTLACTLPVDTPAANGRPAVSLTLQCRRCDSLAVDGNPIETLRDYL</sequence>
<dbReference type="EMBL" id="BAAADU010000002">
    <property type="protein sequence ID" value="GAA0644982.1"/>
    <property type="molecule type" value="Genomic_DNA"/>
</dbReference>
<gene>
    <name evidence="1" type="ORF">GCM10009019_03790</name>
</gene>
<accession>A0AAV3SYN7</accession>
<dbReference type="AlphaFoldDB" id="A0AAV3SYN7"/>
<dbReference type="RefSeq" id="WP_227261903.1">
    <property type="nucleotide sequence ID" value="NZ_BAAADU010000002.1"/>
</dbReference>
<comment type="caution">
    <text evidence="1">The sequence shown here is derived from an EMBL/GenBank/DDBJ whole genome shotgun (WGS) entry which is preliminary data.</text>
</comment>
<proteinExistence type="predicted"/>
<evidence type="ECO:0008006" key="3">
    <source>
        <dbReference type="Google" id="ProtNLM"/>
    </source>
</evidence>
<reference evidence="1 2" key="1">
    <citation type="journal article" date="2019" name="Int. J. Syst. Evol. Microbiol.">
        <title>The Global Catalogue of Microorganisms (GCM) 10K type strain sequencing project: providing services to taxonomists for standard genome sequencing and annotation.</title>
        <authorList>
            <consortium name="The Broad Institute Genomics Platform"/>
            <consortium name="The Broad Institute Genome Sequencing Center for Infectious Disease"/>
            <person name="Wu L."/>
            <person name="Ma J."/>
        </authorList>
    </citation>
    <scope>NUCLEOTIDE SEQUENCE [LARGE SCALE GENOMIC DNA]</scope>
    <source>
        <strain evidence="1 2">JCM 16327</strain>
    </source>
</reference>
<keyword evidence="2" id="KW-1185">Reference proteome</keyword>
<name>A0AAV3SYN7_9EURY</name>
<dbReference type="Proteomes" id="UP001500194">
    <property type="component" value="Unassembled WGS sequence"/>
</dbReference>
<evidence type="ECO:0000313" key="2">
    <source>
        <dbReference type="Proteomes" id="UP001500194"/>
    </source>
</evidence>
<dbReference type="GeneID" id="68572506"/>
<organism evidence="1 2">
    <name type="scientific">Salarchaeum japonicum</name>
    <dbReference type="NCBI Taxonomy" id="555573"/>
    <lineage>
        <taxon>Archaea</taxon>
        <taxon>Methanobacteriati</taxon>
        <taxon>Methanobacteriota</taxon>
        <taxon>Stenosarchaea group</taxon>
        <taxon>Halobacteria</taxon>
        <taxon>Halobacteriales</taxon>
        <taxon>Halobacteriaceae</taxon>
    </lineage>
</organism>
<protein>
    <recommendedName>
        <fullName evidence="3">RNHCP domain-containing protein</fullName>
    </recommendedName>
</protein>